<sequence>MASPQDAMARAVTAGQAFKHDAFDPSGRMVKASYVGGISSDASTGSLNEPGYRGNAPAARGGLIQFLEGLPQSKGFTLMAAVGVIFVIAKRRLAAR</sequence>
<evidence type="ECO:0000313" key="1">
    <source>
        <dbReference type="EMBL" id="APW37486.1"/>
    </source>
</evidence>
<evidence type="ECO:0000313" key="2">
    <source>
        <dbReference type="Proteomes" id="UP000186609"/>
    </source>
</evidence>
<dbReference type="AlphaFoldDB" id="A0A1P8JUP3"/>
<protein>
    <submittedName>
        <fullName evidence="1">Uncharacterized protein</fullName>
    </submittedName>
</protein>
<dbReference type="EMBL" id="CP019236">
    <property type="protein sequence ID" value="APW37486.1"/>
    <property type="molecule type" value="Genomic_DNA"/>
</dbReference>
<name>A0A1P8JUP3_9BURK</name>
<accession>A0A1P8JUP3</accession>
<dbReference type="KEGG" id="rhy:RD110_10035"/>
<keyword evidence="2" id="KW-1185">Reference proteome</keyword>
<gene>
    <name evidence="1" type="ORF">RD110_10035</name>
</gene>
<organism evidence="1 2">
    <name type="scientific">Rhodoferax koreensis</name>
    <dbReference type="NCBI Taxonomy" id="1842727"/>
    <lineage>
        <taxon>Bacteria</taxon>
        <taxon>Pseudomonadati</taxon>
        <taxon>Pseudomonadota</taxon>
        <taxon>Betaproteobacteria</taxon>
        <taxon>Burkholderiales</taxon>
        <taxon>Comamonadaceae</taxon>
        <taxon>Rhodoferax</taxon>
    </lineage>
</organism>
<proteinExistence type="predicted"/>
<reference evidence="1 2" key="1">
    <citation type="submission" date="2017-01" db="EMBL/GenBank/DDBJ databases">
        <authorList>
            <person name="Mah S.A."/>
            <person name="Swanson W.J."/>
            <person name="Moy G.W."/>
            <person name="Vacquier V.D."/>
        </authorList>
    </citation>
    <scope>NUCLEOTIDE SEQUENCE [LARGE SCALE GENOMIC DNA]</scope>
    <source>
        <strain evidence="1 2">DCY110</strain>
    </source>
</reference>
<dbReference type="Proteomes" id="UP000186609">
    <property type="component" value="Chromosome"/>
</dbReference>